<keyword evidence="2" id="KW-1185">Reference proteome</keyword>
<accession>A0ACD1GRQ4</accession>
<name>A0ACD1GRQ4_9EURO</name>
<proteinExistence type="predicted"/>
<evidence type="ECO:0000313" key="2">
    <source>
        <dbReference type="Proteomes" id="UP000249661"/>
    </source>
</evidence>
<dbReference type="Proteomes" id="UP000249661">
    <property type="component" value="Unassembled WGS sequence"/>
</dbReference>
<feature type="non-terminal residue" evidence="1">
    <location>
        <position position="762"/>
    </location>
</feature>
<protein>
    <submittedName>
        <fullName evidence="1">Ankyrin</fullName>
    </submittedName>
</protein>
<sequence>MEVLNRGKDEMMEDIFLQDDLHPTIAEHATKCNSLFHQYVVLPDIVPDPTIMDDQLARFTLWAANMDVYGPLNVSLDYRLRFSPTVVEIIHQLLGLICDTMVSLKPIENPPPTPSRKRQRVSGRSDSEVWRRRPEDDASDSDSDGDPAEENISKITDIIGGTVTRLFRLSNAVRKSAKADRARRIERYRDDEQANQAIAELRLYTDCYIRFRFPMAPDSLRTALIEANAARLRRLYYQRTHRRRIGLSVQHPRTAPTVVQLPKINGSAPTVRFDSSMLPKPATTKTMLGAASAPPVPITNATTARQSAVRALYAKSTTEVPRAKSVLVNNNLSFPPLPPTDECPYCGVIIEFKSRAKPMLWRNHVIRDLEPFICVSAQCLEAGCHGAGPATFETSGAWISHMQNAHGHTWECRAPSHDPITFDEAIHYQEHAIQEHGVPATHIGTLSLAARRPLLERILECPFGDDFQSPDKVEPNAVFSSEALQSHIAAHIKEIALLTLQKLPSDNEEDAENINSDQPLEDDVPGFAKYRASMYSVMDDEALKYWDDDAVAADGSKDHGEEDITASVTRLDLQDKHGSRMAKLYHAIQAGDLILVQSLTHGGAGLDSKDDDGRTTALHYAAERGLTDTISILVGHGADRDRTDNHGFSPCLWAAVAGQTQATNELLNIGADANAVSADGKSALHWAAGLGWSSVAEMLLIHGASISQNANRHRAPLETAAASGDLRIVHMFLSSGGDPNHQDQDGWSAVHWAAEEGHLETV</sequence>
<gene>
    <name evidence="1" type="ORF">BO66DRAFT_362228</name>
</gene>
<organism evidence="1 2">
    <name type="scientific">Aspergillus aculeatinus CBS 121060</name>
    <dbReference type="NCBI Taxonomy" id="1448322"/>
    <lineage>
        <taxon>Eukaryota</taxon>
        <taxon>Fungi</taxon>
        <taxon>Dikarya</taxon>
        <taxon>Ascomycota</taxon>
        <taxon>Pezizomycotina</taxon>
        <taxon>Eurotiomycetes</taxon>
        <taxon>Eurotiomycetidae</taxon>
        <taxon>Eurotiales</taxon>
        <taxon>Aspergillaceae</taxon>
        <taxon>Aspergillus</taxon>
        <taxon>Aspergillus subgen. Circumdati</taxon>
    </lineage>
</organism>
<dbReference type="EMBL" id="KZ825028">
    <property type="protein sequence ID" value="RAH63888.1"/>
    <property type="molecule type" value="Genomic_DNA"/>
</dbReference>
<reference evidence="1" key="1">
    <citation type="submission" date="2018-02" db="EMBL/GenBank/DDBJ databases">
        <title>The genomes of Aspergillus section Nigri reveals drivers in fungal speciation.</title>
        <authorList>
            <consortium name="DOE Joint Genome Institute"/>
            <person name="Vesth T.C."/>
            <person name="Nybo J."/>
            <person name="Theobald S."/>
            <person name="Brandl J."/>
            <person name="Frisvad J.C."/>
            <person name="Nielsen K.F."/>
            <person name="Lyhne E.K."/>
            <person name="Kogle M.E."/>
            <person name="Kuo A."/>
            <person name="Riley R."/>
            <person name="Clum A."/>
            <person name="Nolan M."/>
            <person name="Lipzen A."/>
            <person name="Salamov A."/>
            <person name="Henrissat B."/>
            <person name="Wiebenga A."/>
            <person name="De vries R.P."/>
            <person name="Grigoriev I.V."/>
            <person name="Mortensen U.H."/>
            <person name="Andersen M.R."/>
            <person name="Baker S.E."/>
        </authorList>
    </citation>
    <scope>NUCLEOTIDE SEQUENCE</scope>
    <source>
        <strain evidence="1">CBS 121060</strain>
    </source>
</reference>
<evidence type="ECO:0000313" key="1">
    <source>
        <dbReference type="EMBL" id="RAH63888.1"/>
    </source>
</evidence>